<dbReference type="InterPro" id="IPR018490">
    <property type="entry name" value="cNMP-bd_dom_sf"/>
</dbReference>
<evidence type="ECO:0000313" key="3">
    <source>
        <dbReference type="Proteomes" id="UP000266441"/>
    </source>
</evidence>
<evidence type="ECO:0000259" key="1">
    <source>
        <dbReference type="PROSITE" id="PS50042"/>
    </source>
</evidence>
<comment type="caution">
    <text evidence="2">The sequence shown here is derived from an EMBL/GenBank/DDBJ whole genome shotgun (WGS) entry which is preliminary data.</text>
</comment>
<evidence type="ECO:0000313" key="2">
    <source>
        <dbReference type="EMBL" id="RIH65794.1"/>
    </source>
</evidence>
<keyword evidence="3" id="KW-1185">Reference proteome</keyword>
<proteinExistence type="predicted"/>
<dbReference type="RefSeq" id="WP_119349636.1">
    <property type="nucleotide sequence ID" value="NZ_JBFHKJ010000003.1"/>
</dbReference>
<dbReference type="OrthoDB" id="680421at2"/>
<dbReference type="CDD" id="cd00038">
    <property type="entry name" value="CAP_ED"/>
    <property type="match status" value="1"/>
</dbReference>
<accession>A0A399D1N6</accession>
<protein>
    <submittedName>
        <fullName evidence="2">Crp/Fnr family transcriptional regulator</fullName>
    </submittedName>
</protein>
<dbReference type="InterPro" id="IPR000595">
    <property type="entry name" value="cNMP-bd_dom"/>
</dbReference>
<dbReference type="AlphaFoldDB" id="A0A399D1N6"/>
<gene>
    <name evidence="2" type="ORF">D1164_09080</name>
</gene>
<feature type="domain" description="Cyclic nucleotide-binding" evidence="1">
    <location>
        <begin position="13"/>
        <end position="115"/>
    </location>
</feature>
<organism evidence="2 3">
    <name type="scientific">Mariniphaga sediminis</name>
    <dbReference type="NCBI Taxonomy" id="1628158"/>
    <lineage>
        <taxon>Bacteria</taxon>
        <taxon>Pseudomonadati</taxon>
        <taxon>Bacteroidota</taxon>
        <taxon>Bacteroidia</taxon>
        <taxon>Marinilabiliales</taxon>
        <taxon>Prolixibacteraceae</taxon>
        <taxon>Mariniphaga</taxon>
    </lineage>
</organism>
<reference evidence="2 3" key="1">
    <citation type="journal article" date="2015" name="Int. J. Syst. Evol. Microbiol.">
        <title>Mariniphaga sediminis sp. nov., isolated from coastal sediment.</title>
        <authorList>
            <person name="Wang F.Q."/>
            <person name="Shen Q.Y."/>
            <person name="Chen G.J."/>
            <person name="Du Z.J."/>
        </authorList>
    </citation>
    <scope>NUCLEOTIDE SEQUENCE [LARGE SCALE GENOMIC DNA]</scope>
    <source>
        <strain evidence="2 3">SY21</strain>
    </source>
</reference>
<dbReference type="EMBL" id="QWET01000005">
    <property type="protein sequence ID" value="RIH65794.1"/>
    <property type="molecule type" value="Genomic_DNA"/>
</dbReference>
<dbReference type="SUPFAM" id="SSF51206">
    <property type="entry name" value="cAMP-binding domain-like"/>
    <property type="match status" value="1"/>
</dbReference>
<dbReference type="Proteomes" id="UP000266441">
    <property type="component" value="Unassembled WGS sequence"/>
</dbReference>
<dbReference type="Gene3D" id="2.60.120.10">
    <property type="entry name" value="Jelly Rolls"/>
    <property type="match status" value="1"/>
</dbReference>
<sequence length="193" mass="22509">MNKEEIVNRISEVYSPLSSGCRKELLDSIKILSRKKHTTLVKEGQYSDKTFYIVEGCARVYYLKDGKDISDWFAFENEFISSIISFFSDKPSPHYIELLEDSILIEMSKDTVDKLSVKYHDFERLIKVVVIQTMLSQRERISSILFQNAQQRYENILKKYPNITNRVPLTHIASHLGITLETLSRIRNPRNGI</sequence>
<dbReference type="PROSITE" id="PS50042">
    <property type="entry name" value="CNMP_BINDING_3"/>
    <property type="match status" value="1"/>
</dbReference>
<dbReference type="InterPro" id="IPR014710">
    <property type="entry name" value="RmlC-like_jellyroll"/>
</dbReference>
<dbReference type="Pfam" id="PF00027">
    <property type="entry name" value="cNMP_binding"/>
    <property type="match status" value="1"/>
</dbReference>
<name>A0A399D1N6_9BACT</name>